<evidence type="ECO:0000313" key="3">
    <source>
        <dbReference type="Proteomes" id="UP000005709"/>
    </source>
</evidence>
<reference evidence="2 3" key="1">
    <citation type="submission" date="2009-07" db="EMBL/GenBank/DDBJ databases">
        <authorList>
            <person name="Madupu R."/>
            <person name="Sebastian Y."/>
            <person name="Durkin A.S."/>
            <person name="Torralba M."/>
            <person name="Methe B."/>
            <person name="Sutton G.G."/>
            <person name="Strausberg R.L."/>
            <person name="Nelson K.E."/>
        </authorList>
    </citation>
    <scope>NUCLEOTIDE SEQUENCE [LARGE SCALE GENOMIC DNA]</scope>
    <source>
        <strain evidence="2 3">RM3268</strain>
    </source>
</reference>
<sequence>MVVGATGAVGREIVRGPCESQNYDKLVVWARRELKFSHEKLEVQIVNFDKIKEIEPRGVDEIFCALGTTMKQAGSRRQFYKVDVSYPVNTAKWGIAAGTRRFVLISAYGADERSRFFYMRAKGKAEKKIGALGYENLQIARLPAIKSERNELRLSELFTIWLFGLLPRGILANYRPMSAQNRAPPSSPPLKRTARACKFIIQKSLRSSSNLMGLQD</sequence>
<dbReference type="STRING" id="824.CGRAC_2079"/>
<comment type="caution">
    <text evidence="2">The sequence shown here is derived from an EMBL/GenBank/DDBJ whole genome shotgun (WGS) entry which is preliminary data.</text>
</comment>
<proteinExistence type="predicted"/>
<dbReference type="Proteomes" id="UP000005709">
    <property type="component" value="Unassembled WGS sequence"/>
</dbReference>
<dbReference type="PANTHER" id="PTHR14097:SF7">
    <property type="entry name" value="OXIDOREDUCTASE HTATIP2"/>
    <property type="match status" value="1"/>
</dbReference>
<dbReference type="Pfam" id="PF13460">
    <property type="entry name" value="NAD_binding_10"/>
    <property type="match status" value="1"/>
</dbReference>
<name>C8PKB7_9BACT</name>
<dbReference type="Gene3D" id="3.40.50.720">
    <property type="entry name" value="NAD(P)-binding Rossmann-like Domain"/>
    <property type="match status" value="1"/>
</dbReference>
<dbReference type="InterPro" id="IPR036291">
    <property type="entry name" value="NAD(P)-bd_dom_sf"/>
</dbReference>
<dbReference type="EMBL" id="ACYG01000030">
    <property type="protein sequence ID" value="EEV16526.1"/>
    <property type="molecule type" value="Genomic_DNA"/>
</dbReference>
<dbReference type="InterPro" id="IPR016040">
    <property type="entry name" value="NAD(P)-bd_dom"/>
</dbReference>
<dbReference type="AlphaFoldDB" id="C8PKB7"/>
<keyword evidence="3" id="KW-1185">Reference proteome</keyword>
<organism evidence="2 3">
    <name type="scientific">Campylobacter gracilis RM3268</name>
    <dbReference type="NCBI Taxonomy" id="553220"/>
    <lineage>
        <taxon>Bacteria</taxon>
        <taxon>Pseudomonadati</taxon>
        <taxon>Campylobacterota</taxon>
        <taxon>Epsilonproteobacteria</taxon>
        <taxon>Campylobacterales</taxon>
        <taxon>Campylobacteraceae</taxon>
        <taxon>Campylobacter</taxon>
    </lineage>
</organism>
<feature type="domain" description="NAD(P)-binding" evidence="1">
    <location>
        <begin position="4"/>
        <end position="127"/>
    </location>
</feature>
<dbReference type="SUPFAM" id="SSF51735">
    <property type="entry name" value="NAD(P)-binding Rossmann-fold domains"/>
    <property type="match status" value="1"/>
</dbReference>
<accession>C8PKB7</accession>
<evidence type="ECO:0000259" key="1">
    <source>
        <dbReference type="Pfam" id="PF13460"/>
    </source>
</evidence>
<protein>
    <recommendedName>
        <fullName evidence="1">NAD(P)-binding domain-containing protein</fullName>
    </recommendedName>
</protein>
<evidence type="ECO:0000313" key="2">
    <source>
        <dbReference type="EMBL" id="EEV16526.1"/>
    </source>
</evidence>
<gene>
    <name evidence="2" type="ORF">CAMGR0001_0132</name>
</gene>
<dbReference type="PANTHER" id="PTHR14097">
    <property type="entry name" value="OXIDOREDUCTASE HTATIP2"/>
    <property type="match status" value="1"/>
</dbReference>
<dbReference type="eggNOG" id="COG0702">
    <property type="taxonomic scope" value="Bacteria"/>
</dbReference>